<feature type="compositionally biased region" description="Acidic residues" evidence="1">
    <location>
        <begin position="321"/>
        <end position="340"/>
    </location>
</feature>
<dbReference type="Proteomes" id="UP000807353">
    <property type="component" value="Unassembled WGS sequence"/>
</dbReference>
<organism evidence="2 3">
    <name type="scientific">Collybia nuda</name>
    <dbReference type="NCBI Taxonomy" id="64659"/>
    <lineage>
        <taxon>Eukaryota</taxon>
        <taxon>Fungi</taxon>
        <taxon>Dikarya</taxon>
        <taxon>Basidiomycota</taxon>
        <taxon>Agaricomycotina</taxon>
        <taxon>Agaricomycetes</taxon>
        <taxon>Agaricomycetidae</taxon>
        <taxon>Agaricales</taxon>
        <taxon>Tricholomatineae</taxon>
        <taxon>Clitocybaceae</taxon>
        <taxon>Collybia</taxon>
    </lineage>
</organism>
<name>A0A9P5XY26_9AGAR</name>
<feature type="compositionally biased region" description="Polar residues" evidence="1">
    <location>
        <begin position="381"/>
        <end position="390"/>
    </location>
</feature>
<feature type="region of interest" description="Disordered" evidence="1">
    <location>
        <begin position="481"/>
        <end position="502"/>
    </location>
</feature>
<feature type="compositionally biased region" description="Acidic residues" evidence="1">
    <location>
        <begin position="486"/>
        <end position="502"/>
    </location>
</feature>
<evidence type="ECO:0000313" key="3">
    <source>
        <dbReference type="Proteomes" id="UP000807353"/>
    </source>
</evidence>
<proteinExistence type="predicted"/>
<feature type="compositionally biased region" description="Acidic residues" evidence="1">
    <location>
        <begin position="299"/>
        <end position="312"/>
    </location>
</feature>
<reference evidence="2" key="1">
    <citation type="submission" date="2020-11" db="EMBL/GenBank/DDBJ databases">
        <authorList>
            <consortium name="DOE Joint Genome Institute"/>
            <person name="Ahrendt S."/>
            <person name="Riley R."/>
            <person name="Andreopoulos W."/>
            <person name="Labutti K."/>
            <person name="Pangilinan J."/>
            <person name="Ruiz-Duenas F.J."/>
            <person name="Barrasa J.M."/>
            <person name="Sanchez-Garcia M."/>
            <person name="Camarero S."/>
            <person name="Miyauchi S."/>
            <person name="Serrano A."/>
            <person name="Linde D."/>
            <person name="Babiker R."/>
            <person name="Drula E."/>
            <person name="Ayuso-Fernandez I."/>
            <person name="Pacheco R."/>
            <person name="Padilla G."/>
            <person name="Ferreira P."/>
            <person name="Barriuso J."/>
            <person name="Kellner H."/>
            <person name="Castanera R."/>
            <person name="Alfaro M."/>
            <person name="Ramirez L."/>
            <person name="Pisabarro A.G."/>
            <person name="Kuo A."/>
            <person name="Tritt A."/>
            <person name="Lipzen A."/>
            <person name="He G."/>
            <person name="Yan M."/>
            <person name="Ng V."/>
            <person name="Cullen D."/>
            <person name="Martin F."/>
            <person name="Rosso M.-N."/>
            <person name="Henrissat B."/>
            <person name="Hibbett D."/>
            <person name="Martinez A.T."/>
            <person name="Grigoriev I.V."/>
        </authorList>
    </citation>
    <scope>NUCLEOTIDE SEQUENCE</scope>
    <source>
        <strain evidence="2">CBS 247.69</strain>
    </source>
</reference>
<feature type="compositionally biased region" description="Basic residues" evidence="1">
    <location>
        <begin position="29"/>
        <end position="40"/>
    </location>
</feature>
<gene>
    <name evidence="2" type="ORF">BDZ94DRAFT_1300346</name>
</gene>
<dbReference type="OrthoDB" id="2940229at2759"/>
<accession>A0A9P5XY26</accession>
<evidence type="ECO:0000256" key="1">
    <source>
        <dbReference type="SAM" id="MobiDB-lite"/>
    </source>
</evidence>
<feature type="region of interest" description="Disordered" evidence="1">
    <location>
        <begin position="1"/>
        <end position="55"/>
    </location>
</feature>
<protein>
    <submittedName>
        <fullName evidence="2">Uncharacterized protein</fullName>
    </submittedName>
</protein>
<dbReference type="EMBL" id="MU150311">
    <property type="protein sequence ID" value="KAF9459738.1"/>
    <property type="molecule type" value="Genomic_DNA"/>
</dbReference>
<feature type="region of interest" description="Disordered" evidence="1">
    <location>
        <begin position="289"/>
        <end position="349"/>
    </location>
</feature>
<feature type="compositionally biased region" description="Low complexity" evidence="1">
    <location>
        <begin position="395"/>
        <end position="425"/>
    </location>
</feature>
<feature type="region of interest" description="Disordered" evidence="1">
    <location>
        <begin position="170"/>
        <end position="196"/>
    </location>
</feature>
<comment type="caution">
    <text evidence="2">The sequence shown here is derived from an EMBL/GenBank/DDBJ whole genome shotgun (WGS) entry which is preliminary data.</text>
</comment>
<sequence>MAIKRSLELSGDDDDEHRLSAAVHEPPAKRRLLSTPKRHPLSTPLPSHPFDSPSNPFGRKRVHALIRSLPPPTSFSKHLPLRFQLVRPGLSPRLGGTHRIVQVPLSYTFVHLRCLIAFLYGEGYAPPQQDRHLFEVQKRLVMYSPTYKPGQIRSGVTTVKLSSARDPCRYRPEVDEDEFSTQPEVEGEDSPAEEEDEAEEWVWQAEEHFTLAHAWPRGGDLARGIIYHHSPDTAVHITVNTTPIPRRKGISNVPYVFNARGRIHLLPQTSSQLPKPVFSIPLHKLSIPSSPIRSLAPLPEDEDAEGDTDVEEDVSRINLFEGEDPSDTEDQDSEEEDEKQEDPSVVLSPTKFNARNAFAAYLKATYLRNHSPESDSDEDPITNTSPTSTPGLIHSSSSTVSSSSPFSFKFSSSSPVSVRIAGSSSPTLSRTLRYPSSTFKLGKLKYPTSAYTPAPPHASWHRRRIARVEKRMEKLKKGAYMCAKDESEEDGEAVDELGEEAPEVVVKLEPVPEEEEWDPFDVEV</sequence>
<feature type="region of interest" description="Disordered" evidence="1">
    <location>
        <begin position="370"/>
        <end position="432"/>
    </location>
</feature>
<keyword evidence="3" id="KW-1185">Reference proteome</keyword>
<evidence type="ECO:0000313" key="2">
    <source>
        <dbReference type="EMBL" id="KAF9459738.1"/>
    </source>
</evidence>
<feature type="compositionally biased region" description="Acidic residues" evidence="1">
    <location>
        <begin position="174"/>
        <end position="196"/>
    </location>
</feature>
<dbReference type="AlphaFoldDB" id="A0A9P5XY26"/>